<feature type="non-terminal residue" evidence="7">
    <location>
        <position position="193"/>
    </location>
</feature>
<dbReference type="InterPro" id="IPR036922">
    <property type="entry name" value="Rieske_2Fe-2S_sf"/>
</dbReference>
<evidence type="ECO:0000256" key="3">
    <source>
        <dbReference type="ARBA" id="ARBA00023002"/>
    </source>
</evidence>
<evidence type="ECO:0000256" key="4">
    <source>
        <dbReference type="ARBA" id="ARBA00023004"/>
    </source>
</evidence>
<dbReference type="EMBL" id="UINC01217361">
    <property type="protein sequence ID" value="SVE43926.1"/>
    <property type="molecule type" value="Genomic_DNA"/>
</dbReference>
<dbReference type="Gene3D" id="2.102.10.10">
    <property type="entry name" value="Rieske [2Fe-2S] iron-sulphur domain"/>
    <property type="match status" value="1"/>
</dbReference>
<reference evidence="7" key="1">
    <citation type="submission" date="2018-05" db="EMBL/GenBank/DDBJ databases">
        <authorList>
            <person name="Lanie J.A."/>
            <person name="Ng W.-L."/>
            <person name="Kazmierczak K.M."/>
            <person name="Andrzejewski T.M."/>
            <person name="Davidsen T.M."/>
            <person name="Wayne K.J."/>
            <person name="Tettelin H."/>
            <person name="Glass J.I."/>
            <person name="Rusch D."/>
            <person name="Podicherti R."/>
            <person name="Tsui H.-C.T."/>
            <person name="Winkler M.E."/>
        </authorList>
    </citation>
    <scope>NUCLEOTIDE SEQUENCE</scope>
</reference>
<evidence type="ECO:0000256" key="1">
    <source>
        <dbReference type="ARBA" id="ARBA00022714"/>
    </source>
</evidence>
<dbReference type="CDD" id="cd03469">
    <property type="entry name" value="Rieske_RO_Alpha_N"/>
    <property type="match status" value="1"/>
</dbReference>
<dbReference type="SUPFAM" id="SSF50022">
    <property type="entry name" value="ISP domain"/>
    <property type="match status" value="1"/>
</dbReference>
<keyword evidence="3" id="KW-0560">Oxidoreductase</keyword>
<feature type="domain" description="Rieske" evidence="6">
    <location>
        <begin position="52"/>
        <end position="175"/>
    </location>
</feature>
<dbReference type="PRINTS" id="PR00090">
    <property type="entry name" value="RNGDIOXGNASE"/>
</dbReference>
<accession>A0A383DHF2</accession>
<dbReference type="GO" id="GO:0051537">
    <property type="term" value="F:2 iron, 2 sulfur cluster binding"/>
    <property type="evidence" value="ECO:0007669"/>
    <property type="project" value="UniProtKB-KW"/>
</dbReference>
<dbReference type="InterPro" id="IPR017941">
    <property type="entry name" value="Rieske_2Fe-2S"/>
</dbReference>
<dbReference type="PROSITE" id="PS51296">
    <property type="entry name" value="RIESKE"/>
    <property type="match status" value="1"/>
</dbReference>
<protein>
    <recommendedName>
        <fullName evidence="6">Rieske domain-containing protein</fullName>
    </recommendedName>
</protein>
<dbReference type="InterPro" id="IPR001663">
    <property type="entry name" value="Rng_hydr_dOase-A"/>
</dbReference>
<dbReference type="GO" id="GO:0016491">
    <property type="term" value="F:oxidoreductase activity"/>
    <property type="evidence" value="ECO:0007669"/>
    <property type="project" value="UniProtKB-KW"/>
</dbReference>
<dbReference type="PANTHER" id="PTHR43756">
    <property type="entry name" value="CHOLINE MONOOXYGENASE, CHLOROPLASTIC"/>
    <property type="match status" value="1"/>
</dbReference>
<organism evidence="7">
    <name type="scientific">marine metagenome</name>
    <dbReference type="NCBI Taxonomy" id="408172"/>
    <lineage>
        <taxon>unclassified sequences</taxon>
        <taxon>metagenomes</taxon>
        <taxon>ecological metagenomes</taxon>
    </lineage>
</organism>
<evidence type="ECO:0000256" key="2">
    <source>
        <dbReference type="ARBA" id="ARBA00022723"/>
    </source>
</evidence>
<proteinExistence type="predicted"/>
<dbReference type="AlphaFoldDB" id="A0A383DHF2"/>
<dbReference type="GO" id="GO:0046872">
    <property type="term" value="F:metal ion binding"/>
    <property type="evidence" value="ECO:0007669"/>
    <property type="project" value="UniProtKB-KW"/>
</dbReference>
<keyword evidence="4" id="KW-0408">Iron</keyword>
<sequence>MGETVRDFRTGSLKGLKAVVEDADYDRLFPKNRYICKDWLQKEYDLLWPRVWQWVCREEEIPEIGDFYEYRIGDQSFLIVRDKDDKLKAYYNNCMHRGTRLAEGAHEFGGPGTFNGNKAQFDGKITCVFHGWAYDLDGELCHLPGAKDFAKGMVKREEVCLRKPLIDTWEGFVFINMDLDAEPLHEYLHPAPN</sequence>
<evidence type="ECO:0000313" key="7">
    <source>
        <dbReference type="EMBL" id="SVE43926.1"/>
    </source>
</evidence>
<dbReference type="PANTHER" id="PTHR43756:SF5">
    <property type="entry name" value="CHOLINE MONOOXYGENASE, CHLOROPLASTIC"/>
    <property type="match status" value="1"/>
</dbReference>
<gene>
    <name evidence="7" type="ORF">METZ01_LOCUS496780</name>
</gene>
<name>A0A383DHF2_9ZZZZ</name>
<keyword evidence="1" id="KW-0001">2Fe-2S</keyword>
<keyword evidence="2" id="KW-0479">Metal-binding</keyword>
<evidence type="ECO:0000256" key="5">
    <source>
        <dbReference type="ARBA" id="ARBA00023014"/>
    </source>
</evidence>
<feature type="non-terminal residue" evidence="7">
    <location>
        <position position="1"/>
    </location>
</feature>
<dbReference type="Pfam" id="PF00355">
    <property type="entry name" value="Rieske"/>
    <property type="match status" value="1"/>
</dbReference>
<keyword evidence="5" id="KW-0411">Iron-sulfur</keyword>
<evidence type="ECO:0000259" key="6">
    <source>
        <dbReference type="PROSITE" id="PS51296"/>
    </source>
</evidence>